<dbReference type="AlphaFoldDB" id="E0S177"/>
<keyword evidence="7" id="KW-1185">Reference proteome</keyword>
<evidence type="ECO:0000256" key="5">
    <source>
        <dbReference type="ARBA" id="ARBA00051722"/>
    </source>
</evidence>
<dbReference type="RefSeq" id="WP_013280208.1">
    <property type="nucleotide sequence ID" value="NC_014387.1"/>
</dbReference>
<evidence type="ECO:0000256" key="1">
    <source>
        <dbReference type="ARBA" id="ARBA00005750"/>
    </source>
</evidence>
<dbReference type="PIRSF" id="PIRSF016557">
    <property type="entry name" value="Caps_synth_CpsB"/>
    <property type="match status" value="1"/>
</dbReference>
<sequence>MIDFHKPVVGLADLHSHIVPFVDDGAEDYEEAQELIREEYSQGVRFLVMTVHLRNGMFESPISKASRHFEELKSWLKTTDMSDMELILSREYYCDNRFMALLGGYVRGDEEITFDGKKYVPRDEIRPFGRHKCILLEFSSNRMQDSEFEIFIQKASQAGLTPIIAHAERCPAVQDRPTIVYRMKEQRAFVQVNCESLLSGTRTKEAIVAQGLVKHNMADLVSSDCHNLKDRLPEIKKCYAFIKKKYGIKAADELMREKALSLIYGDEVGNCKELFVNVRN</sequence>
<dbReference type="PANTHER" id="PTHR39181">
    <property type="entry name" value="TYROSINE-PROTEIN PHOSPHATASE YWQE"/>
    <property type="match status" value="1"/>
</dbReference>
<reference evidence="6 7" key="1">
    <citation type="journal article" date="2010" name="PLoS ONE">
        <title>The glycobiome of the rumen bacterium Butyrivibrio proteoclasticus B316(T) highlights adaptation to a polysaccharide-rich environment.</title>
        <authorList>
            <person name="Kelly W.J."/>
            <person name="Leahy S.C."/>
            <person name="Altermann E."/>
            <person name="Yeoman C.J."/>
            <person name="Dunne J.C."/>
            <person name="Kong Z."/>
            <person name="Pacheco D.M."/>
            <person name="Li D."/>
            <person name="Noel S.J."/>
            <person name="Moon C.D."/>
            <person name="Cookson A.L."/>
            <person name="Attwood G.T."/>
        </authorList>
    </citation>
    <scope>NUCLEOTIDE SEQUENCE [LARGE SCALE GENOMIC DNA]</scope>
    <source>
        <strain evidence="7">ATCC 51982 / DSM 14932 / B316</strain>
    </source>
</reference>
<dbReference type="GO" id="GO:0004725">
    <property type="term" value="F:protein tyrosine phosphatase activity"/>
    <property type="evidence" value="ECO:0007669"/>
    <property type="project" value="UniProtKB-EC"/>
</dbReference>
<proteinExistence type="inferred from homology"/>
<dbReference type="Pfam" id="PF19567">
    <property type="entry name" value="CpsB_CapC"/>
    <property type="match status" value="2"/>
</dbReference>
<comment type="catalytic activity">
    <reaction evidence="5">
        <text>O-phospho-L-tyrosyl-[protein] + H2O = L-tyrosyl-[protein] + phosphate</text>
        <dbReference type="Rhea" id="RHEA:10684"/>
        <dbReference type="Rhea" id="RHEA-COMP:10136"/>
        <dbReference type="Rhea" id="RHEA-COMP:20101"/>
        <dbReference type="ChEBI" id="CHEBI:15377"/>
        <dbReference type="ChEBI" id="CHEBI:43474"/>
        <dbReference type="ChEBI" id="CHEBI:46858"/>
        <dbReference type="ChEBI" id="CHEBI:61978"/>
        <dbReference type="EC" id="3.1.3.48"/>
    </reaction>
</comment>
<evidence type="ECO:0000256" key="2">
    <source>
        <dbReference type="ARBA" id="ARBA00013064"/>
    </source>
</evidence>
<keyword evidence="3" id="KW-0378">Hydrolase</keyword>
<dbReference type="eggNOG" id="COG4464">
    <property type="taxonomic scope" value="Bacteria"/>
</dbReference>
<dbReference type="SUPFAM" id="SSF89550">
    <property type="entry name" value="PHP domain-like"/>
    <property type="match status" value="1"/>
</dbReference>
<gene>
    <name evidence="6" type="ordered locus">bpr_I0809</name>
</gene>
<keyword evidence="4" id="KW-0904">Protein phosphatase</keyword>
<dbReference type="InterPro" id="IPR016667">
    <property type="entry name" value="Caps_polysacc_synth_CpsB/CapC"/>
</dbReference>
<dbReference type="EMBL" id="CP001810">
    <property type="protein sequence ID" value="ADL33552.1"/>
    <property type="molecule type" value="Genomic_DNA"/>
</dbReference>
<protein>
    <recommendedName>
        <fullName evidence="2">protein-tyrosine-phosphatase</fullName>
        <ecNumber evidence="2">3.1.3.48</ecNumber>
    </recommendedName>
</protein>
<dbReference type="KEGG" id="bpb:bpr_I0809"/>
<evidence type="ECO:0000256" key="4">
    <source>
        <dbReference type="ARBA" id="ARBA00022912"/>
    </source>
</evidence>
<dbReference type="GO" id="GO:0030145">
    <property type="term" value="F:manganese ion binding"/>
    <property type="evidence" value="ECO:0007669"/>
    <property type="project" value="InterPro"/>
</dbReference>
<organism evidence="6 7">
    <name type="scientific">Butyrivibrio proteoclasticus (strain ATCC 51982 / DSM 14932 / B316)</name>
    <name type="common">Clostridium proteoclasticum</name>
    <dbReference type="NCBI Taxonomy" id="515622"/>
    <lineage>
        <taxon>Bacteria</taxon>
        <taxon>Bacillati</taxon>
        <taxon>Bacillota</taxon>
        <taxon>Clostridia</taxon>
        <taxon>Lachnospirales</taxon>
        <taxon>Lachnospiraceae</taxon>
        <taxon>Butyrivibrio</taxon>
    </lineage>
</organism>
<name>E0S177_BUTPB</name>
<accession>E0S177</accession>
<dbReference type="Proteomes" id="UP000001299">
    <property type="component" value="Chromosome 1"/>
</dbReference>
<dbReference type="STRING" id="515622.bpr_I0809"/>
<evidence type="ECO:0000313" key="6">
    <source>
        <dbReference type="EMBL" id="ADL33552.1"/>
    </source>
</evidence>
<dbReference type="EC" id="3.1.3.48" evidence="2"/>
<evidence type="ECO:0000313" key="7">
    <source>
        <dbReference type="Proteomes" id="UP000001299"/>
    </source>
</evidence>
<dbReference type="HOGENOM" id="CLU_085966_1_0_9"/>
<evidence type="ECO:0000256" key="3">
    <source>
        <dbReference type="ARBA" id="ARBA00022801"/>
    </source>
</evidence>
<dbReference type="Gene3D" id="3.20.20.140">
    <property type="entry name" value="Metal-dependent hydrolases"/>
    <property type="match status" value="1"/>
</dbReference>
<comment type="similarity">
    <text evidence="1">Belongs to the metallo-dependent hydrolases superfamily. CpsB/CapC family.</text>
</comment>
<dbReference type="InterPro" id="IPR016195">
    <property type="entry name" value="Pol/histidinol_Pase-like"/>
</dbReference>
<dbReference type="PANTHER" id="PTHR39181:SF1">
    <property type="entry name" value="TYROSINE-PROTEIN PHOSPHATASE YWQE"/>
    <property type="match status" value="1"/>
</dbReference>